<proteinExistence type="predicted"/>
<reference evidence="2" key="1">
    <citation type="submission" date="2021-01" db="EMBL/GenBank/DDBJ databases">
        <title>Whole genome shotgun sequence of Actinoplanes nipponensis NBRC 14063.</title>
        <authorList>
            <person name="Komaki H."/>
            <person name="Tamura T."/>
        </authorList>
    </citation>
    <scope>NUCLEOTIDE SEQUENCE</scope>
    <source>
        <strain evidence="2">NBRC 14063</strain>
    </source>
</reference>
<evidence type="ECO:0000313" key="2">
    <source>
        <dbReference type="EMBL" id="GIE48838.1"/>
    </source>
</evidence>
<sequence length="63" mass="6521">MGREIQVVGERQLGGRHSVVSFPSYADTAERPRATMTGGEGLLTEAGGGATTGYGQRRPGNTA</sequence>
<feature type="compositionally biased region" description="Gly residues" evidence="1">
    <location>
        <begin position="38"/>
        <end position="52"/>
    </location>
</feature>
<feature type="region of interest" description="Disordered" evidence="1">
    <location>
        <begin position="24"/>
        <end position="63"/>
    </location>
</feature>
<dbReference type="Proteomes" id="UP000647172">
    <property type="component" value="Unassembled WGS sequence"/>
</dbReference>
<comment type="caution">
    <text evidence="2">The sequence shown here is derived from an EMBL/GenBank/DDBJ whole genome shotgun (WGS) entry which is preliminary data.</text>
</comment>
<organism evidence="2 3">
    <name type="scientific">Actinoplanes nipponensis</name>
    <dbReference type="NCBI Taxonomy" id="135950"/>
    <lineage>
        <taxon>Bacteria</taxon>
        <taxon>Bacillati</taxon>
        <taxon>Actinomycetota</taxon>
        <taxon>Actinomycetes</taxon>
        <taxon>Micromonosporales</taxon>
        <taxon>Micromonosporaceae</taxon>
        <taxon>Actinoplanes</taxon>
    </lineage>
</organism>
<evidence type="ECO:0000313" key="3">
    <source>
        <dbReference type="Proteomes" id="UP000647172"/>
    </source>
</evidence>
<gene>
    <name evidence="2" type="ORF">Ani05nite_23720</name>
</gene>
<keyword evidence="3" id="KW-1185">Reference proteome</keyword>
<dbReference type="AlphaFoldDB" id="A0A919JDQ7"/>
<protein>
    <submittedName>
        <fullName evidence="2">Uncharacterized protein</fullName>
    </submittedName>
</protein>
<name>A0A919JDQ7_9ACTN</name>
<dbReference type="EMBL" id="BOMQ01000027">
    <property type="protein sequence ID" value="GIE48838.1"/>
    <property type="molecule type" value="Genomic_DNA"/>
</dbReference>
<evidence type="ECO:0000256" key="1">
    <source>
        <dbReference type="SAM" id="MobiDB-lite"/>
    </source>
</evidence>
<accession>A0A919JDQ7</accession>